<proteinExistence type="predicted"/>
<evidence type="ECO:0000313" key="3">
    <source>
        <dbReference type="Proteomes" id="UP000198505"/>
    </source>
</evidence>
<reference evidence="3" key="1">
    <citation type="submission" date="2016-10" db="EMBL/GenBank/DDBJ databases">
        <authorList>
            <person name="Varghese N."/>
            <person name="Submissions S."/>
        </authorList>
    </citation>
    <scope>NUCLEOTIDE SEQUENCE [LARGE SCALE GENOMIC DNA]</scope>
    <source>
        <strain evidence="3">CGMCC 1.6495</strain>
    </source>
</reference>
<dbReference type="InterPro" id="IPR036188">
    <property type="entry name" value="FAD/NAD-bd_sf"/>
</dbReference>
<dbReference type="PANTHER" id="PTHR16128">
    <property type="entry name" value="FAD/NAD(P)-BINDING OXIDOREDUCTASE FAMILY PROTEIN"/>
    <property type="match status" value="1"/>
</dbReference>
<dbReference type="AlphaFoldDB" id="A0A1H9TTD5"/>
<dbReference type="Gene3D" id="3.90.660.10">
    <property type="match status" value="1"/>
</dbReference>
<feature type="domain" description="Amine oxidase" evidence="1">
    <location>
        <begin position="113"/>
        <end position="345"/>
    </location>
</feature>
<accession>A0A1H9TTD5</accession>
<dbReference type="SUPFAM" id="SSF51905">
    <property type="entry name" value="FAD/NAD(P)-binding domain"/>
    <property type="match status" value="1"/>
</dbReference>
<keyword evidence="3" id="KW-1185">Reference proteome</keyword>
<dbReference type="EMBL" id="FOGS01000005">
    <property type="protein sequence ID" value="SER99973.1"/>
    <property type="molecule type" value="Genomic_DNA"/>
</dbReference>
<dbReference type="Gene3D" id="3.50.50.60">
    <property type="entry name" value="FAD/NAD(P)-binding domain"/>
    <property type="match status" value="1"/>
</dbReference>
<evidence type="ECO:0000259" key="1">
    <source>
        <dbReference type="Pfam" id="PF01593"/>
    </source>
</evidence>
<dbReference type="PRINTS" id="PR00419">
    <property type="entry name" value="ADXRDTASE"/>
</dbReference>
<dbReference type="STRING" id="416874.SAMN04487958_105189"/>
<gene>
    <name evidence="2" type="ORF">SAMN04487958_105189</name>
</gene>
<dbReference type="Pfam" id="PF01593">
    <property type="entry name" value="Amino_oxidase"/>
    <property type="match status" value="1"/>
</dbReference>
<dbReference type="InterPro" id="IPR002937">
    <property type="entry name" value="Amino_oxidase"/>
</dbReference>
<dbReference type="Proteomes" id="UP000198505">
    <property type="component" value="Unassembled WGS sequence"/>
</dbReference>
<dbReference type="GO" id="GO:0016491">
    <property type="term" value="F:oxidoreductase activity"/>
    <property type="evidence" value="ECO:0007669"/>
    <property type="project" value="InterPro"/>
</dbReference>
<organism evidence="2 3">
    <name type="scientific">Vreelandella subterranea</name>
    <dbReference type="NCBI Taxonomy" id="416874"/>
    <lineage>
        <taxon>Bacteria</taxon>
        <taxon>Pseudomonadati</taxon>
        <taxon>Pseudomonadota</taxon>
        <taxon>Gammaproteobacteria</taxon>
        <taxon>Oceanospirillales</taxon>
        <taxon>Halomonadaceae</taxon>
        <taxon>Vreelandella</taxon>
    </lineage>
</organism>
<name>A0A1H9TTD5_9GAMM</name>
<dbReference type="RefSeq" id="WP_092827293.1">
    <property type="nucleotide sequence ID" value="NZ_FOGS01000005.1"/>
</dbReference>
<protein>
    <recommendedName>
        <fullName evidence="1">Amine oxidase domain-containing protein</fullName>
    </recommendedName>
</protein>
<evidence type="ECO:0000313" key="2">
    <source>
        <dbReference type="EMBL" id="SER99973.1"/>
    </source>
</evidence>
<dbReference type="Pfam" id="PF13450">
    <property type="entry name" value="NAD_binding_8"/>
    <property type="match status" value="1"/>
</dbReference>
<sequence length="360" mass="39108">MTTVTSAPLSNVAVVGAGMAGLACANRLAEHGVAVTVFDKARGPGGRMSTKRLDQAQLDLGAQAFTVRDPAFRDAVAGWLSSGLVAPWPVVSYQASSSGWQLHHDPHTRYTGVPRMSAVTRHLADRFQTHPQTALHLATRIEALQRSPNGWQLQDAQGRDFGPFDHVVLTTPPPQALPLLAPWEATLAEACRARDQRSCWAAWAVLDAPLPTPPGGQSDWQMARIDHPALRLVSRNQTKPGREQQPESLSLMAHLDWSEAHLEDDPQAVAELLWAAFTASFPADTPLPLRVSSGAHRWRYAQPSTADDRLFLYSDSGLAMCGDSFTASRVESAWVSGTQMAQALIDRSVHNRAGESQPNK</sequence>
<dbReference type="PANTHER" id="PTHR16128:SF5">
    <property type="entry name" value="FAD_NAD(P)-BINDING OXIDOREDUCTASE FAMILY PROTEIN"/>
    <property type="match status" value="1"/>
</dbReference>